<evidence type="ECO:0000313" key="1">
    <source>
        <dbReference type="EMBL" id="KAG7087372.1"/>
    </source>
</evidence>
<dbReference type="Proteomes" id="UP001049176">
    <property type="component" value="Chromosome 9"/>
</dbReference>
<dbReference type="RefSeq" id="XP_043003843.1">
    <property type="nucleotide sequence ID" value="XM_043158495.1"/>
</dbReference>
<dbReference type="EMBL" id="CM032189">
    <property type="protein sequence ID" value="KAG7087372.1"/>
    <property type="molecule type" value="Genomic_DNA"/>
</dbReference>
<protein>
    <submittedName>
        <fullName evidence="1">Uncharacterized protein</fullName>
    </submittedName>
</protein>
<accession>A0A9P7RPN8</accession>
<name>A0A9P7RPN8_9AGAR</name>
<dbReference type="KEGG" id="more:E1B28_013346"/>
<organism evidence="1 2">
    <name type="scientific">Marasmius oreades</name>
    <name type="common">fairy-ring Marasmius</name>
    <dbReference type="NCBI Taxonomy" id="181124"/>
    <lineage>
        <taxon>Eukaryota</taxon>
        <taxon>Fungi</taxon>
        <taxon>Dikarya</taxon>
        <taxon>Basidiomycota</taxon>
        <taxon>Agaricomycotina</taxon>
        <taxon>Agaricomycetes</taxon>
        <taxon>Agaricomycetidae</taxon>
        <taxon>Agaricales</taxon>
        <taxon>Marasmiineae</taxon>
        <taxon>Marasmiaceae</taxon>
        <taxon>Marasmius</taxon>
    </lineage>
</organism>
<evidence type="ECO:0000313" key="2">
    <source>
        <dbReference type="Proteomes" id="UP001049176"/>
    </source>
</evidence>
<proteinExistence type="predicted"/>
<sequence>MDERGNVFQSCKTCLQKRRVTIEEASEVVLDEENAIPDNEPEGVQQVDRDEFDDALDEGWDEIMDFDIPEEDALSARERHCVQVRINLEGKKGRRYGT</sequence>
<reference evidence="1" key="1">
    <citation type="journal article" date="2021" name="Genome Biol. Evol.">
        <title>The assembled and annotated genome of the fairy-ring fungus Marasmius oreades.</title>
        <authorList>
            <person name="Hiltunen M."/>
            <person name="Ament-Velasquez S.L."/>
            <person name="Johannesson H."/>
        </authorList>
    </citation>
    <scope>NUCLEOTIDE SEQUENCE</scope>
    <source>
        <strain evidence="1">03SP1</strain>
    </source>
</reference>
<dbReference type="AlphaFoldDB" id="A0A9P7RPN8"/>
<comment type="caution">
    <text evidence="1">The sequence shown here is derived from an EMBL/GenBank/DDBJ whole genome shotgun (WGS) entry which is preliminary data.</text>
</comment>
<keyword evidence="2" id="KW-1185">Reference proteome</keyword>
<gene>
    <name evidence="1" type="ORF">E1B28_013346</name>
</gene>
<dbReference type="GeneID" id="66082421"/>